<keyword evidence="1" id="KW-0472">Membrane</keyword>
<keyword evidence="1" id="KW-0812">Transmembrane</keyword>
<reference evidence="2 3" key="1">
    <citation type="journal article" date="2016" name="Antonie Van Leeuwenhoek">
        <title>Dongia soli sp. nov., isolated from soil from Dokdo, Korea.</title>
        <authorList>
            <person name="Kim D.U."/>
            <person name="Lee H."/>
            <person name="Kim H."/>
            <person name="Kim S.G."/>
            <person name="Ka J.O."/>
        </authorList>
    </citation>
    <scope>NUCLEOTIDE SEQUENCE [LARGE SCALE GENOMIC DNA]</scope>
    <source>
        <strain evidence="2 3">D78</strain>
    </source>
</reference>
<gene>
    <name evidence="2" type="ORF">SMD27_01870</name>
</gene>
<dbReference type="RefSeq" id="WP_320506640.1">
    <property type="nucleotide sequence ID" value="NZ_JAXCLW010000001.1"/>
</dbReference>
<evidence type="ECO:0000256" key="1">
    <source>
        <dbReference type="SAM" id="Phobius"/>
    </source>
</evidence>
<dbReference type="Pfam" id="PF09604">
    <property type="entry name" value="Potass_KdpF"/>
    <property type="match status" value="1"/>
</dbReference>
<keyword evidence="3" id="KW-1185">Reference proteome</keyword>
<feature type="transmembrane region" description="Helical" evidence="1">
    <location>
        <begin position="6"/>
        <end position="26"/>
    </location>
</feature>
<sequence>MSTLDIAIGAIITVGLIVYMGIAMLWPEKL</sequence>
<dbReference type="Proteomes" id="UP001279642">
    <property type="component" value="Unassembled WGS sequence"/>
</dbReference>
<name>A0ABU5E5P0_9PROT</name>
<accession>A0ABU5E5P0</accession>
<keyword evidence="1" id="KW-1133">Transmembrane helix</keyword>
<dbReference type="InterPro" id="IPR011726">
    <property type="entry name" value="KdpF"/>
</dbReference>
<comment type="caution">
    <text evidence="2">The sequence shown here is derived from an EMBL/GenBank/DDBJ whole genome shotgun (WGS) entry which is preliminary data.</text>
</comment>
<organism evidence="2 3">
    <name type="scientific">Dongia soli</name>
    <dbReference type="NCBI Taxonomy" id="600628"/>
    <lineage>
        <taxon>Bacteria</taxon>
        <taxon>Pseudomonadati</taxon>
        <taxon>Pseudomonadota</taxon>
        <taxon>Alphaproteobacteria</taxon>
        <taxon>Rhodospirillales</taxon>
        <taxon>Dongiaceae</taxon>
        <taxon>Dongia</taxon>
    </lineage>
</organism>
<evidence type="ECO:0000313" key="2">
    <source>
        <dbReference type="EMBL" id="MDY0881581.1"/>
    </source>
</evidence>
<dbReference type="EMBL" id="JAXCLW010000001">
    <property type="protein sequence ID" value="MDY0881581.1"/>
    <property type="molecule type" value="Genomic_DNA"/>
</dbReference>
<proteinExistence type="predicted"/>
<evidence type="ECO:0000313" key="3">
    <source>
        <dbReference type="Proteomes" id="UP001279642"/>
    </source>
</evidence>
<protein>
    <submittedName>
        <fullName evidence="2">Potassium-transporting ATPase subunit F</fullName>
    </submittedName>
</protein>